<keyword evidence="3 6" id="KW-0812">Transmembrane</keyword>
<evidence type="ECO:0000256" key="4">
    <source>
        <dbReference type="ARBA" id="ARBA00022989"/>
    </source>
</evidence>
<dbReference type="EMBL" id="FNZK01000001">
    <property type="protein sequence ID" value="SEI86213.1"/>
    <property type="molecule type" value="Genomic_DNA"/>
</dbReference>
<dbReference type="AlphaFoldDB" id="A0A1H6U1Q3"/>
<feature type="transmembrane region" description="Helical" evidence="6">
    <location>
        <begin position="33"/>
        <end position="52"/>
    </location>
</feature>
<dbReference type="PIRSF" id="PIRSF035875">
    <property type="entry name" value="RNase_BN"/>
    <property type="match status" value="1"/>
</dbReference>
<feature type="transmembrane region" description="Helical" evidence="6">
    <location>
        <begin position="244"/>
        <end position="272"/>
    </location>
</feature>
<name>A0A1H6U1Q3_9FIRM</name>
<evidence type="ECO:0000313" key="7">
    <source>
        <dbReference type="EMBL" id="SEI86213.1"/>
    </source>
</evidence>
<feature type="transmembrane region" description="Helical" evidence="6">
    <location>
        <begin position="93"/>
        <end position="113"/>
    </location>
</feature>
<evidence type="ECO:0000256" key="5">
    <source>
        <dbReference type="ARBA" id="ARBA00023136"/>
    </source>
</evidence>
<keyword evidence="8" id="KW-1185">Reference proteome</keyword>
<dbReference type="STRING" id="84035.SAMN05660742_101264"/>
<evidence type="ECO:0000256" key="3">
    <source>
        <dbReference type="ARBA" id="ARBA00022692"/>
    </source>
</evidence>
<dbReference type="GO" id="GO:0005886">
    <property type="term" value="C:plasma membrane"/>
    <property type="evidence" value="ECO:0007669"/>
    <property type="project" value="UniProtKB-SubCell"/>
</dbReference>
<comment type="subcellular location">
    <subcellularLocation>
        <location evidence="1">Cell membrane</location>
        <topology evidence="1">Multi-pass membrane protein</topology>
    </subcellularLocation>
</comment>
<keyword evidence="2" id="KW-1003">Cell membrane</keyword>
<dbReference type="Proteomes" id="UP000199662">
    <property type="component" value="Unassembled WGS sequence"/>
</dbReference>
<dbReference type="RefSeq" id="WP_091828496.1">
    <property type="nucleotide sequence ID" value="NZ_FNZK01000001.1"/>
</dbReference>
<dbReference type="InterPro" id="IPR017039">
    <property type="entry name" value="Virul_fac_BrkB"/>
</dbReference>
<dbReference type="NCBIfam" id="TIGR00765">
    <property type="entry name" value="yihY_not_rbn"/>
    <property type="match status" value="1"/>
</dbReference>
<feature type="transmembrane region" description="Helical" evidence="6">
    <location>
        <begin position="209"/>
        <end position="232"/>
    </location>
</feature>
<dbReference type="PANTHER" id="PTHR30213">
    <property type="entry name" value="INNER MEMBRANE PROTEIN YHJD"/>
    <property type="match status" value="1"/>
</dbReference>
<accession>A0A1H6U1Q3</accession>
<evidence type="ECO:0000313" key="8">
    <source>
        <dbReference type="Proteomes" id="UP000199662"/>
    </source>
</evidence>
<evidence type="ECO:0000256" key="2">
    <source>
        <dbReference type="ARBA" id="ARBA00022475"/>
    </source>
</evidence>
<protein>
    <submittedName>
        <fullName evidence="7">Membrane protein</fullName>
    </submittedName>
</protein>
<dbReference type="PANTHER" id="PTHR30213:SF0">
    <property type="entry name" value="UPF0761 MEMBRANE PROTEIN YIHY"/>
    <property type="match status" value="1"/>
</dbReference>
<evidence type="ECO:0000256" key="1">
    <source>
        <dbReference type="ARBA" id="ARBA00004651"/>
    </source>
</evidence>
<evidence type="ECO:0000256" key="6">
    <source>
        <dbReference type="SAM" id="Phobius"/>
    </source>
</evidence>
<organism evidence="7 8">
    <name type="scientific">Propionispira arboris</name>
    <dbReference type="NCBI Taxonomy" id="84035"/>
    <lineage>
        <taxon>Bacteria</taxon>
        <taxon>Bacillati</taxon>
        <taxon>Bacillota</taxon>
        <taxon>Negativicutes</taxon>
        <taxon>Selenomonadales</taxon>
        <taxon>Selenomonadaceae</taxon>
        <taxon>Propionispira</taxon>
    </lineage>
</organism>
<feature type="transmembrane region" description="Helical" evidence="6">
    <location>
        <begin position="133"/>
        <end position="159"/>
    </location>
</feature>
<keyword evidence="4 6" id="KW-1133">Transmembrane helix</keyword>
<keyword evidence="5 6" id="KW-0472">Membrane</keyword>
<proteinExistence type="predicted"/>
<sequence length="281" mass="31707">MLKKIKNSLFFKYTAELIARYRLDDLSGMSAQITYYLILAFFPFLLFVINLLSFTTLSSEVLIANFNNFLPTDTGTLIKNLLIETVQGKSKTLLVLGMFGSLWASSQGITALIQGLNKAYAVEETRHFTKLYLISLIATFGVALMIIFDFTLVVFGKIIASYLFELAGVKAFFYTVWGIVRYAIPLPLMLLTFYLLYAYVPNKKLKSTYIILGSIFASGGWLSASLLFSFYVNMFTNYEKIYGSIGGIIALITWLYLSTLIILIGGELIAILSHFENRKKR</sequence>
<dbReference type="Pfam" id="PF03631">
    <property type="entry name" value="Virul_fac_BrkB"/>
    <property type="match status" value="1"/>
</dbReference>
<feature type="transmembrane region" description="Helical" evidence="6">
    <location>
        <begin position="171"/>
        <end position="197"/>
    </location>
</feature>
<reference evidence="7 8" key="1">
    <citation type="submission" date="2016-10" db="EMBL/GenBank/DDBJ databases">
        <authorList>
            <person name="de Groot N.N."/>
        </authorList>
    </citation>
    <scope>NUCLEOTIDE SEQUENCE [LARGE SCALE GENOMIC DNA]</scope>
    <source>
        <strain evidence="7 8">DSM 2179</strain>
    </source>
</reference>
<gene>
    <name evidence="7" type="ORF">SAMN05660742_101264</name>
</gene>